<proteinExistence type="predicted"/>
<evidence type="ECO:0008006" key="4">
    <source>
        <dbReference type="Google" id="ProtNLM"/>
    </source>
</evidence>
<reference evidence="3" key="1">
    <citation type="submission" date="2018-11" db="EMBL/GenBank/DDBJ databases">
        <title>Proposal to divide the Flavobacteriaceae and reorganize its genera based on Amino Acid Identity values calculated from whole genome sequences.</title>
        <authorList>
            <person name="Nicholson A.C."/>
            <person name="Gulvik C.A."/>
            <person name="Whitney A.M."/>
            <person name="Humrighouse B.W."/>
            <person name="Bell M."/>
            <person name="Holmes B."/>
            <person name="Steigerwalt A.G."/>
            <person name="Villarma A."/>
            <person name="Sheth M."/>
            <person name="Batra D."/>
            <person name="Pryor J."/>
            <person name="Bernardet J.-F."/>
            <person name="Hugo C."/>
            <person name="Kampfer P."/>
            <person name="Newman J.D."/>
            <person name="McQuiston J.R."/>
        </authorList>
    </citation>
    <scope>NUCLEOTIDE SEQUENCE [LARGE SCALE GENOMIC DNA]</scope>
    <source>
        <strain evidence="3">G0081</strain>
    </source>
</reference>
<sequence length="179" mass="20971">MKIEETVLDQIRSRPRFKIFTDLSREEYTADLRLFLKENAAEYNGNINVEGGLIIVKTEHNNYWKPCLALRAEHDAEENKTLIRGIFGPTSSVWTFFMFLNFIFGIMWMVAITLWYVEKQIKSNDFWWALPFSFVVLLCLALTFLAARIGKYKAKAEMQQLRKFAEESILHFENDQVAG</sequence>
<dbReference type="EMBL" id="CP034159">
    <property type="protein sequence ID" value="AZI31726.1"/>
    <property type="molecule type" value="Genomic_DNA"/>
</dbReference>
<evidence type="ECO:0000313" key="3">
    <source>
        <dbReference type="Proteomes" id="UP000270185"/>
    </source>
</evidence>
<feature type="transmembrane region" description="Helical" evidence="1">
    <location>
        <begin position="128"/>
        <end position="149"/>
    </location>
</feature>
<name>A0A3G8XU82_9FLAO</name>
<dbReference type="RefSeq" id="WP_125021558.1">
    <property type="nucleotide sequence ID" value="NZ_CP034159.1"/>
</dbReference>
<dbReference type="OrthoDB" id="1451346at2"/>
<dbReference type="KEGG" id="ccas:EIB73_00420"/>
<accession>A0A3G8XU82</accession>
<evidence type="ECO:0000256" key="1">
    <source>
        <dbReference type="SAM" id="Phobius"/>
    </source>
</evidence>
<keyword evidence="1" id="KW-0812">Transmembrane</keyword>
<keyword evidence="1" id="KW-0472">Membrane</keyword>
<gene>
    <name evidence="2" type="ORF">EIB73_00420</name>
</gene>
<protein>
    <recommendedName>
        <fullName evidence="4">GTP-binding protein</fullName>
    </recommendedName>
</protein>
<dbReference type="AlphaFoldDB" id="A0A3G8XU82"/>
<organism evidence="2 3">
    <name type="scientific">Kaistella carnis</name>
    <dbReference type="NCBI Taxonomy" id="1241979"/>
    <lineage>
        <taxon>Bacteria</taxon>
        <taxon>Pseudomonadati</taxon>
        <taxon>Bacteroidota</taxon>
        <taxon>Flavobacteriia</taxon>
        <taxon>Flavobacteriales</taxon>
        <taxon>Weeksellaceae</taxon>
        <taxon>Chryseobacterium group</taxon>
        <taxon>Kaistella</taxon>
    </lineage>
</organism>
<evidence type="ECO:0000313" key="2">
    <source>
        <dbReference type="EMBL" id="AZI31726.1"/>
    </source>
</evidence>
<keyword evidence="3" id="KW-1185">Reference proteome</keyword>
<feature type="transmembrane region" description="Helical" evidence="1">
    <location>
        <begin position="93"/>
        <end position="116"/>
    </location>
</feature>
<keyword evidence="1" id="KW-1133">Transmembrane helix</keyword>
<dbReference type="Proteomes" id="UP000270185">
    <property type="component" value="Chromosome"/>
</dbReference>